<protein>
    <recommendedName>
        <fullName evidence="2">Acyltransferase 3 domain-containing protein</fullName>
    </recommendedName>
</protein>
<dbReference type="GO" id="GO:0016747">
    <property type="term" value="F:acyltransferase activity, transferring groups other than amino-acyl groups"/>
    <property type="evidence" value="ECO:0007669"/>
    <property type="project" value="InterPro"/>
</dbReference>
<feature type="domain" description="Acyltransferase 3" evidence="2">
    <location>
        <begin position="1"/>
        <end position="320"/>
    </location>
</feature>
<evidence type="ECO:0000313" key="3">
    <source>
        <dbReference type="EMBL" id="SFV59553.1"/>
    </source>
</evidence>
<dbReference type="AlphaFoldDB" id="A0A1W1C1B2"/>
<feature type="transmembrane region" description="Helical" evidence="1">
    <location>
        <begin position="310"/>
        <end position="328"/>
    </location>
</feature>
<sequence>MVVIYHFFVLLNLNNILTPFTHTFGLLGVSIFFIISGYLIYSSIDNNIKKRGKKEGLKNYFLHRLFRILPAYYFNLFVVLLISSFIIEAQYLYSHQFMNQFLSHLSLTSYFAYKSVGLGINGAYWTLNIEMLWYIIAPIFILYIKDIRILIFIIFSSLIYLLALDKGVLDEIFNINSQMPSYKLQLFYINSQLMGQINYFIIGILIYKYSIKSPFKNPFVSMILAISILLVFIGISKYYGITESFLLLHIFIIIATSTIFILIYQKKIPKINILNWLGKISYSIYLWHMPILFIMNHTNILLYLSLTKVVILFTILLLSISSLSYYFIEERLMVKSNKEKSQRESD</sequence>
<evidence type="ECO:0000256" key="1">
    <source>
        <dbReference type="SAM" id="Phobius"/>
    </source>
</evidence>
<dbReference type="PANTHER" id="PTHR23028">
    <property type="entry name" value="ACETYLTRANSFERASE"/>
    <property type="match status" value="1"/>
</dbReference>
<organism evidence="3">
    <name type="scientific">hydrothermal vent metagenome</name>
    <dbReference type="NCBI Taxonomy" id="652676"/>
    <lineage>
        <taxon>unclassified sequences</taxon>
        <taxon>metagenomes</taxon>
        <taxon>ecological metagenomes</taxon>
    </lineage>
</organism>
<feature type="transmembrane region" description="Helical" evidence="1">
    <location>
        <begin position="147"/>
        <end position="164"/>
    </location>
</feature>
<name>A0A1W1C1B2_9ZZZZ</name>
<dbReference type="InterPro" id="IPR050879">
    <property type="entry name" value="Acyltransferase_3"/>
</dbReference>
<feature type="transmembrane region" description="Helical" evidence="1">
    <location>
        <begin position="20"/>
        <end position="44"/>
    </location>
</feature>
<feature type="transmembrane region" description="Helical" evidence="1">
    <location>
        <begin position="184"/>
        <end position="207"/>
    </location>
</feature>
<dbReference type="GO" id="GO:0000271">
    <property type="term" value="P:polysaccharide biosynthetic process"/>
    <property type="evidence" value="ECO:0007669"/>
    <property type="project" value="TreeGrafter"/>
</dbReference>
<keyword evidence="1" id="KW-0812">Transmembrane</keyword>
<dbReference type="Pfam" id="PF01757">
    <property type="entry name" value="Acyl_transf_3"/>
    <property type="match status" value="1"/>
</dbReference>
<reference evidence="3" key="1">
    <citation type="submission" date="2016-10" db="EMBL/GenBank/DDBJ databases">
        <authorList>
            <person name="de Groot N.N."/>
        </authorList>
    </citation>
    <scope>NUCLEOTIDE SEQUENCE</scope>
</reference>
<dbReference type="GO" id="GO:0016020">
    <property type="term" value="C:membrane"/>
    <property type="evidence" value="ECO:0007669"/>
    <property type="project" value="TreeGrafter"/>
</dbReference>
<evidence type="ECO:0000259" key="2">
    <source>
        <dbReference type="Pfam" id="PF01757"/>
    </source>
</evidence>
<dbReference type="PANTHER" id="PTHR23028:SF53">
    <property type="entry name" value="ACYL_TRANSF_3 DOMAIN-CONTAINING PROTEIN"/>
    <property type="match status" value="1"/>
</dbReference>
<proteinExistence type="predicted"/>
<feature type="transmembrane region" description="Helical" evidence="1">
    <location>
        <begin position="245"/>
        <end position="264"/>
    </location>
</feature>
<feature type="transmembrane region" description="Helical" evidence="1">
    <location>
        <begin position="219"/>
        <end position="239"/>
    </location>
</feature>
<keyword evidence="1" id="KW-1133">Transmembrane helix</keyword>
<keyword evidence="1" id="KW-0472">Membrane</keyword>
<accession>A0A1W1C1B2</accession>
<dbReference type="InterPro" id="IPR002656">
    <property type="entry name" value="Acyl_transf_3_dom"/>
</dbReference>
<feature type="transmembrane region" description="Helical" evidence="1">
    <location>
        <begin position="65"/>
        <end position="87"/>
    </location>
</feature>
<gene>
    <name evidence="3" type="ORF">MNB_SV-9-1253</name>
</gene>
<dbReference type="EMBL" id="FPHG01000039">
    <property type="protein sequence ID" value="SFV59553.1"/>
    <property type="molecule type" value="Genomic_DNA"/>
</dbReference>